<keyword evidence="4" id="KW-1185">Reference proteome</keyword>
<name>A0A2K1IQR6_PHYPA</name>
<dbReference type="EMBL" id="ABEU02000021">
    <property type="protein sequence ID" value="PNR31623.1"/>
    <property type="molecule type" value="Genomic_DNA"/>
</dbReference>
<evidence type="ECO:0000313" key="3">
    <source>
        <dbReference type="EnsemblPlants" id="PAC:32915917.CDS.1"/>
    </source>
</evidence>
<gene>
    <name evidence="2" type="ORF">PHYPA_025744</name>
</gene>
<proteinExistence type="predicted"/>
<organism evidence="2">
    <name type="scientific">Physcomitrium patens</name>
    <name type="common">Spreading-leaved earth moss</name>
    <name type="synonym">Physcomitrella patens</name>
    <dbReference type="NCBI Taxonomy" id="3218"/>
    <lineage>
        <taxon>Eukaryota</taxon>
        <taxon>Viridiplantae</taxon>
        <taxon>Streptophyta</taxon>
        <taxon>Embryophyta</taxon>
        <taxon>Bryophyta</taxon>
        <taxon>Bryophytina</taxon>
        <taxon>Bryopsida</taxon>
        <taxon>Funariidae</taxon>
        <taxon>Funariales</taxon>
        <taxon>Funariaceae</taxon>
        <taxon>Physcomitrium</taxon>
    </lineage>
</organism>
<dbReference type="AlphaFoldDB" id="A0A2K1IQR6"/>
<dbReference type="PaxDb" id="3218-PP1S27_224V6.1"/>
<accession>A0A2K1IQR6</accession>
<reference evidence="2 4" key="2">
    <citation type="journal article" date="2018" name="Plant J.">
        <title>The Physcomitrella patens chromosome-scale assembly reveals moss genome structure and evolution.</title>
        <authorList>
            <person name="Lang D."/>
            <person name="Ullrich K.K."/>
            <person name="Murat F."/>
            <person name="Fuchs J."/>
            <person name="Jenkins J."/>
            <person name="Haas F.B."/>
            <person name="Piednoel M."/>
            <person name="Gundlach H."/>
            <person name="Van Bel M."/>
            <person name="Meyberg R."/>
            <person name="Vives C."/>
            <person name="Morata J."/>
            <person name="Symeonidi A."/>
            <person name="Hiss M."/>
            <person name="Muchero W."/>
            <person name="Kamisugi Y."/>
            <person name="Saleh O."/>
            <person name="Blanc G."/>
            <person name="Decker E.L."/>
            <person name="van Gessel N."/>
            <person name="Grimwood J."/>
            <person name="Hayes R.D."/>
            <person name="Graham S.W."/>
            <person name="Gunter L.E."/>
            <person name="McDaniel S.F."/>
            <person name="Hoernstein S.N.W."/>
            <person name="Larsson A."/>
            <person name="Li F.W."/>
            <person name="Perroud P.F."/>
            <person name="Phillips J."/>
            <person name="Ranjan P."/>
            <person name="Rokshar D.S."/>
            <person name="Rothfels C.J."/>
            <person name="Schneider L."/>
            <person name="Shu S."/>
            <person name="Stevenson D.W."/>
            <person name="Thummler F."/>
            <person name="Tillich M."/>
            <person name="Villarreal Aguilar J.C."/>
            <person name="Widiez T."/>
            <person name="Wong G.K."/>
            <person name="Wymore A."/>
            <person name="Zhang Y."/>
            <person name="Zimmer A.D."/>
            <person name="Quatrano R.S."/>
            <person name="Mayer K.F.X."/>
            <person name="Goodstein D."/>
            <person name="Casacuberta J.M."/>
            <person name="Vandepoele K."/>
            <person name="Reski R."/>
            <person name="Cuming A.C."/>
            <person name="Tuskan G.A."/>
            <person name="Maumus F."/>
            <person name="Salse J."/>
            <person name="Schmutz J."/>
            <person name="Rensing S.A."/>
        </authorList>
    </citation>
    <scope>NUCLEOTIDE SEQUENCE [LARGE SCALE GENOMIC DNA]</scope>
    <source>
        <strain evidence="3 4">cv. Gransden 2004</strain>
    </source>
</reference>
<dbReference type="EnsemblPlants" id="Pp3c21_5160V3.1">
    <property type="protein sequence ID" value="PAC:32915917.CDS.1"/>
    <property type="gene ID" value="Pp3c21_5160"/>
</dbReference>
<dbReference type="Gramene" id="Pp3c21_5160V3.2">
    <property type="protein sequence ID" value="PAC:32915918.CDS.1"/>
    <property type="gene ID" value="Pp3c21_5160"/>
</dbReference>
<evidence type="ECO:0000256" key="1">
    <source>
        <dbReference type="SAM" id="MobiDB-lite"/>
    </source>
</evidence>
<reference evidence="2 4" key="1">
    <citation type="journal article" date="2008" name="Science">
        <title>The Physcomitrella genome reveals evolutionary insights into the conquest of land by plants.</title>
        <authorList>
            <person name="Rensing S."/>
            <person name="Lang D."/>
            <person name="Zimmer A."/>
            <person name="Terry A."/>
            <person name="Salamov A."/>
            <person name="Shapiro H."/>
            <person name="Nishiyama T."/>
            <person name="Perroud P.-F."/>
            <person name="Lindquist E."/>
            <person name="Kamisugi Y."/>
            <person name="Tanahashi T."/>
            <person name="Sakakibara K."/>
            <person name="Fujita T."/>
            <person name="Oishi K."/>
            <person name="Shin-I T."/>
            <person name="Kuroki Y."/>
            <person name="Toyoda A."/>
            <person name="Suzuki Y."/>
            <person name="Hashimoto A."/>
            <person name="Yamaguchi K."/>
            <person name="Sugano A."/>
            <person name="Kohara Y."/>
            <person name="Fujiyama A."/>
            <person name="Anterola A."/>
            <person name="Aoki S."/>
            <person name="Ashton N."/>
            <person name="Barbazuk W.B."/>
            <person name="Barker E."/>
            <person name="Bennetzen J."/>
            <person name="Bezanilla M."/>
            <person name="Blankenship R."/>
            <person name="Cho S.H."/>
            <person name="Dutcher S."/>
            <person name="Estelle M."/>
            <person name="Fawcett J.A."/>
            <person name="Gundlach H."/>
            <person name="Hanada K."/>
            <person name="Heyl A."/>
            <person name="Hicks K.A."/>
            <person name="Hugh J."/>
            <person name="Lohr M."/>
            <person name="Mayer K."/>
            <person name="Melkozernov A."/>
            <person name="Murata T."/>
            <person name="Nelson D."/>
            <person name="Pils B."/>
            <person name="Prigge M."/>
            <person name="Reiss B."/>
            <person name="Renner T."/>
            <person name="Rombauts S."/>
            <person name="Rushton P."/>
            <person name="Sanderfoot A."/>
            <person name="Schween G."/>
            <person name="Shiu S.-H."/>
            <person name="Stueber K."/>
            <person name="Theodoulou F.L."/>
            <person name="Tu H."/>
            <person name="Van de Peer Y."/>
            <person name="Verrier P.J."/>
            <person name="Waters E."/>
            <person name="Wood A."/>
            <person name="Yang L."/>
            <person name="Cove D."/>
            <person name="Cuming A."/>
            <person name="Hasebe M."/>
            <person name="Lucas S."/>
            <person name="Mishler D.B."/>
            <person name="Reski R."/>
            <person name="Grigoriev I."/>
            <person name="Quatrano R.S."/>
            <person name="Boore J.L."/>
        </authorList>
    </citation>
    <scope>NUCLEOTIDE SEQUENCE [LARGE SCALE GENOMIC DNA]</scope>
    <source>
        <strain evidence="3 4">cv. Gransden 2004</strain>
    </source>
</reference>
<dbReference type="InParanoid" id="A0A2K1IQR6"/>
<sequence>MHKMIDPLNEGKAGTTTITHGGTRARLIPRLSSSSSSIIYSHIHLEENYTPSLS</sequence>
<protein>
    <submittedName>
        <fullName evidence="2 3">Uncharacterized protein</fullName>
    </submittedName>
</protein>
<evidence type="ECO:0000313" key="2">
    <source>
        <dbReference type="EMBL" id="PNR31623.1"/>
    </source>
</evidence>
<dbReference type="Gramene" id="Pp3c21_5160V3.1">
    <property type="protein sequence ID" value="PAC:32915917.CDS.1"/>
    <property type="gene ID" value="Pp3c21_5160"/>
</dbReference>
<evidence type="ECO:0000313" key="4">
    <source>
        <dbReference type="Proteomes" id="UP000006727"/>
    </source>
</evidence>
<feature type="region of interest" description="Disordered" evidence="1">
    <location>
        <begin position="1"/>
        <end position="21"/>
    </location>
</feature>
<dbReference type="EnsemblPlants" id="Pp3c21_5160V3.2">
    <property type="protein sequence ID" value="PAC:32915918.CDS.1"/>
    <property type="gene ID" value="Pp3c21_5160"/>
</dbReference>
<reference evidence="3" key="3">
    <citation type="submission" date="2020-12" db="UniProtKB">
        <authorList>
            <consortium name="EnsemblPlants"/>
        </authorList>
    </citation>
    <scope>IDENTIFICATION</scope>
</reference>
<dbReference type="Proteomes" id="UP000006727">
    <property type="component" value="Chromosome 21"/>
</dbReference>